<feature type="signal peptide" evidence="7">
    <location>
        <begin position="1"/>
        <end position="19"/>
    </location>
</feature>
<evidence type="ECO:0000256" key="6">
    <source>
        <dbReference type="ARBA" id="ARBA00023295"/>
    </source>
</evidence>
<dbReference type="EMBL" id="JANIEX010001506">
    <property type="protein sequence ID" value="KAJ3557188.1"/>
    <property type="molecule type" value="Genomic_DNA"/>
</dbReference>
<dbReference type="PANTHER" id="PTHR38107:SF3">
    <property type="entry name" value="LYSOZYME RRRD-RELATED"/>
    <property type="match status" value="1"/>
</dbReference>
<keyword evidence="5" id="KW-1035">Host cytoplasm</keyword>
<keyword evidence="2" id="KW-0929">Antimicrobial</keyword>
<reference evidence="8" key="1">
    <citation type="submission" date="2022-07" db="EMBL/GenBank/DDBJ databases">
        <title>Genome Sequence of Leucocoprinus birnbaumii.</title>
        <authorList>
            <person name="Buettner E."/>
        </authorList>
    </citation>
    <scope>NUCLEOTIDE SEQUENCE</scope>
    <source>
        <strain evidence="8">VT141</strain>
    </source>
</reference>
<keyword evidence="3" id="KW-0081">Bacteriolytic enzyme</keyword>
<keyword evidence="6" id="KW-0326">Glycosidase</keyword>
<dbReference type="GO" id="GO:0003796">
    <property type="term" value="F:lysozyme activity"/>
    <property type="evidence" value="ECO:0007669"/>
    <property type="project" value="UniProtKB-EC"/>
</dbReference>
<evidence type="ECO:0000256" key="5">
    <source>
        <dbReference type="ARBA" id="ARBA00023200"/>
    </source>
</evidence>
<name>A0AAD5VGA0_9AGAR</name>
<dbReference type="Gene3D" id="1.10.530.40">
    <property type="match status" value="1"/>
</dbReference>
<evidence type="ECO:0000256" key="3">
    <source>
        <dbReference type="ARBA" id="ARBA00022638"/>
    </source>
</evidence>
<feature type="chain" id="PRO_5042113329" description="Lysozyme" evidence="7">
    <location>
        <begin position="20"/>
        <end position="183"/>
    </location>
</feature>
<dbReference type="AlphaFoldDB" id="A0AAD5VGA0"/>
<evidence type="ECO:0000256" key="4">
    <source>
        <dbReference type="ARBA" id="ARBA00022801"/>
    </source>
</evidence>
<evidence type="ECO:0000256" key="1">
    <source>
        <dbReference type="ARBA" id="ARBA00000632"/>
    </source>
</evidence>
<dbReference type="HAMAP" id="MF_04110">
    <property type="entry name" value="ENDOLYSIN_T4"/>
    <property type="match status" value="1"/>
</dbReference>
<protein>
    <recommendedName>
        <fullName evidence="10">Lysozyme</fullName>
    </recommendedName>
</protein>
<dbReference type="InterPro" id="IPR002196">
    <property type="entry name" value="Glyco_hydro_24"/>
</dbReference>
<accession>A0AAD5VGA0</accession>
<keyword evidence="4" id="KW-0378">Hydrolase</keyword>
<proteinExistence type="inferred from homology"/>
<sequence length="183" mass="19720">MRALFTLFFAISPFVVVQAAPAACPPDVNSATISLIKDFEGFVPKPTPDPIGLPTVGFGHLCKTKGCSEVKFPLTEATATTLMKTDLKQFTSCLNKAIKPTVKLSDNQFGALASWTFNEGCGNMQSSSLIKRLNNGENPNIVAQEELPKWRLAGGKVLQGLVRRRAAEIKLFKTPSSAVAHPC</sequence>
<comment type="catalytic activity">
    <reaction evidence="1">
        <text>Hydrolysis of (1-&gt;4)-beta-linkages between N-acetylmuramic acid and N-acetyl-D-glucosamine residues in a peptidoglycan and between N-acetyl-D-glucosamine residues in chitodextrins.</text>
        <dbReference type="EC" id="3.2.1.17"/>
    </reaction>
</comment>
<comment type="caution">
    <text evidence="8">The sequence shown here is derived from an EMBL/GenBank/DDBJ whole genome shotgun (WGS) entry which is preliminary data.</text>
</comment>
<dbReference type="GO" id="GO:0031640">
    <property type="term" value="P:killing of cells of another organism"/>
    <property type="evidence" value="ECO:0007669"/>
    <property type="project" value="UniProtKB-KW"/>
</dbReference>
<dbReference type="GO" id="GO:0016998">
    <property type="term" value="P:cell wall macromolecule catabolic process"/>
    <property type="evidence" value="ECO:0007669"/>
    <property type="project" value="InterPro"/>
</dbReference>
<dbReference type="GO" id="GO:0042742">
    <property type="term" value="P:defense response to bacterium"/>
    <property type="evidence" value="ECO:0007669"/>
    <property type="project" value="UniProtKB-KW"/>
</dbReference>
<organism evidence="8 9">
    <name type="scientific">Leucocoprinus birnbaumii</name>
    <dbReference type="NCBI Taxonomy" id="56174"/>
    <lineage>
        <taxon>Eukaryota</taxon>
        <taxon>Fungi</taxon>
        <taxon>Dikarya</taxon>
        <taxon>Basidiomycota</taxon>
        <taxon>Agaricomycotina</taxon>
        <taxon>Agaricomycetes</taxon>
        <taxon>Agaricomycetidae</taxon>
        <taxon>Agaricales</taxon>
        <taxon>Agaricineae</taxon>
        <taxon>Agaricaceae</taxon>
        <taxon>Leucocoprinus</taxon>
    </lineage>
</organism>
<evidence type="ECO:0000256" key="7">
    <source>
        <dbReference type="SAM" id="SignalP"/>
    </source>
</evidence>
<dbReference type="PANTHER" id="PTHR38107">
    <property type="match status" value="1"/>
</dbReference>
<dbReference type="InterPro" id="IPR051018">
    <property type="entry name" value="Bacteriophage_GH24"/>
</dbReference>
<dbReference type="InterPro" id="IPR034690">
    <property type="entry name" value="Endolysin_T4_type"/>
</dbReference>
<dbReference type="GO" id="GO:0009253">
    <property type="term" value="P:peptidoglycan catabolic process"/>
    <property type="evidence" value="ECO:0007669"/>
    <property type="project" value="InterPro"/>
</dbReference>
<evidence type="ECO:0008006" key="10">
    <source>
        <dbReference type="Google" id="ProtNLM"/>
    </source>
</evidence>
<gene>
    <name evidence="8" type="ORF">NP233_g11805</name>
</gene>
<dbReference type="Pfam" id="PF00959">
    <property type="entry name" value="Phage_lysozyme"/>
    <property type="match status" value="1"/>
</dbReference>
<evidence type="ECO:0000313" key="9">
    <source>
        <dbReference type="Proteomes" id="UP001213000"/>
    </source>
</evidence>
<keyword evidence="9" id="KW-1185">Reference proteome</keyword>
<dbReference type="InterPro" id="IPR023346">
    <property type="entry name" value="Lysozyme-like_dom_sf"/>
</dbReference>
<dbReference type="InterPro" id="IPR023347">
    <property type="entry name" value="Lysozyme_dom_sf"/>
</dbReference>
<dbReference type="InterPro" id="IPR033907">
    <property type="entry name" value="Endolysin_autolysin"/>
</dbReference>
<evidence type="ECO:0000256" key="2">
    <source>
        <dbReference type="ARBA" id="ARBA00022529"/>
    </source>
</evidence>
<dbReference type="SUPFAM" id="SSF53955">
    <property type="entry name" value="Lysozyme-like"/>
    <property type="match status" value="1"/>
</dbReference>
<keyword evidence="7" id="KW-0732">Signal</keyword>
<evidence type="ECO:0000313" key="8">
    <source>
        <dbReference type="EMBL" id="KAJ3557188.1"/>
    </source>
</evidence>
<dbReference type="Proteomes" id="UP001213000">
    <property type="component" value="Unassembled WGS sequence"/>
</dbReference>
<dbReference type="CDD" id="cd00737">
    <property type="entry name" value="lyz_endolysin_autolysin"/>
    <property type="match status" value="1"/>
</dbReference>